<reference evidence="2 3" key="1">
    <citation type="submission" date="2019-05" db="EMBL/GenBank/DDBJ databases">
        <title>Dyadobacter AR-3-8 sp. nov., isolated from arctic soil.</title>
        <authorList>
            <person name="Chaudhary D.K."/>
        </authorList>
    </citation>
    <scope>NUCLEOTIDE SEQUENCE [LARGE SCALE GENOMIC DNA]</scope>
    <source>
        <strain evidence="2 3">AR-3-8</strain>
    </source>
</reference>
<gene>
    <name evidence="2" type="ORF">FDK13_10550</name>
</gene>
<evidence type="ECO:0000256" key="1">
    <source>
        <dbReference type="SAM" id="MobiDB-lite"/>
    </source>
</evidence>
<evidence type="ECO:0000313" key="2">
    <source>
        <dbReference type="EMBL" id="TKT92406.1"/>
    </source>
</evidence>
<dbReference type="EMBL" id="SZVO01000004">
    <property type="protein sequence ID" value="TKT92406.1"/>
    <property type="molecule type" value="Genomic_DNA"/>
</dbReference>
<organism evidence="2 3">
    <name type="scientific">Dyadobacter frigoris</name>
    <dbReference type="NCBI Taxonomy" id="2576211"/>
    <lineage>
        <taxon>Bacteria</taxon>
        <taxon>Pseudomonadati</taxon>
        <taxon>Bacteroidota</taxon>
        <taxon>Cytophagia</taxon>
        <taxon>Cytophagales</taxon>
        <taxon>Spirosomataceae</taxon>
        <taxon>Dyadobacter</taxon>
    </lineage>
</organism>
<name>A0A4U6D6Q6_9BACT</name>
<dbReference type="AlphaFoldDB" id="A0A4U6D6Q6"/>
<accession>A0A4U6D6Q6</accession>
<evidence type="ECO:0000313" key="3">
    <source>
        <dbReference type="Proteomes" id="UP000304900"/>
    </source>
</evidence>
<comment type="caution">
    <text evidence="2">The sequence shown here is derived from an EMBL/GenBank/DDBJ whole genome shotgun (WGS) entry which is preliminary data.</text>
</comment>
<proteinExistence type="predicted"/>
<sequence length="71" mass="8216">MREHSNNPRPGFEEFTPGKSAQSGKTYAWKPKDDIRISELAKCIRFVSHPICHDLSLIDPDCLRHFEAIDY</sequence>
<protein>
    <submittedName>
        <fullName evidence="2">Uncharacterized protein</fullName>
    </submittedName>
</protein>
<dbReference type="RefSeq" id="WP_137339951.1">
    <property type="nucleotide sequence ID" value="NZ_SZVO01000004.1"/>
</dbReference>
<dbReference type="Proteomes" id="UP000304900">
    <property type="component" value="Unassembled WGS sequence"/>
</dbReference>
<feature type="region of interest" description="Disordered" evidence="1">
    <location>
        <begin position="1"/>
        <end position="26"/>
    </location>
</feature>
<keyword evidence="3" id="KW-1185">Reference proteome</keyword>